<accession>A0A4P2VDX5</accession>
<dbReference type="AlphaFoldDB" id="A0A4P2VDX5"/>
<dbReference type="EMBL" id="AP018732">
    <property type="protein sequence ID" value="BBE42321.1"/>
    <property type="molecule type" value="Genomic_DNA"/>
</dbReference>
<dbReference type="Pfam" id="PF02830">
    <property type="entry name" value="V4R"/>
    <property type="match status" value="1"/>
</dbReference>
<dbReference type="KEGG" id="ccai:NAS2_0932"/>
<sequence length="270" mass="28970">MVADRPVRIPTSWAEPGRDLVAISAEVAAGYMGMVYDALRKAGFRVLSFMCSDGGPLLRCTGIVDVTGAGKSPEDVAAALSSMGGLANVRVIRDPVKGFAAADGMILEAGGRRSVVMTSRALLGLLLGAREYLGDPVGSAFTYYAGLFSGRESAREFAAMFSGDQAIRLTIRTLESHGYASSIEMLVGESTYRFEVADLVECDLLRGHRSGRTSHWFRGVLAGLLSEVVGGEWDVEEVECVNDGSDKCVFNARRKFPGIAEKETRRSPND</sequence>
<evidence type="ECO:0000313" key="2">
    <source>
        <dbReference type="EMBL" id="BBE42321.1"/>
    </source>
</evidence>
<keyword evidence="3" id="KW-1185">Reference proteome</keyword>
<dbReference type="InterPro" id="IPR004096">
    <property type="entry name" value="V4R"/>
</dbReference>
<gene>
    <name evidence="2" type="ORF">NAS2_0932</name>
</gene>
<dbReference type="GeneID" id="55584744"/>
<dbReference type="Gene3D" id="3.30.1380.20">
    <property type="entry name" value="Trafficking protein particle complex subunit 3"/>
    <property type="match status" value="1"/>
</dbReference>
<name>A0A4P2VDX5_9ARCH</name>
<dbReference type="InterPro" id="IPR024096">
    <property type="entry name" value="NO_sig/Golgi_transp_ligand-bd"/>
</dbReference>
<proteinExistence type="predicted"/>
<evidence type="ECO:0000259" key="1">
    <source>
        <dbReference type="SMART" id="SM00989"/>
    </source>
</evidence>
<dbReference type="RefSeq" id="WP_174448566.1">
    <property type="nucleotide sequence ID" value="NZ_AP018732.1"/>
</dbReference>
<dbReference type="Proteomes" id="UP000509448">
    <property type="component" value="Chromosome"/>
</dbReference>
<organism evidence="2 3">
    <name type="scientific">Conexivisphaera calida</name>
    <dbReference type="NCBI Taxonomy" id="1874277"/>
    <lineage>
        <taxon>Archaea</taxon>
        <taxon>Nitrososphaerota</taxon>
        <taxon>Conexivisphaeria</taxon>
        <taxon>Conexivisphaerales</taxon>
        <taxon>Conexivisphaeraceae</taxon>
        <taxon>Conexivisphaera</taxon>
    </lineage>
</organism>
<dbReference type="SMART" id="SM00989">
    <property type="entry name" value="V4R"/>
    <property type="match status" value="1"/>
</dbReference>
<evidence type="ECO:0000313" key="3">
    <source>
        <dbReference type="Proteomes" id="UP000509448"/>
    </source>
</evidence>
<protein>
    <recommendedName>
        <fullName evidence="1">4-vinyl reductase 4VR domain-containing protein</fullName>
    </recommendedName>
</protein>
<feature type="domain" description="4-vinyl reductase 4VR" evidence="1">
    <location>
        <begin position="195"/>
        <end position="254"/>
    </location>
</feature>
<reference evidence="2 3" key="1">
    <citation type="journal article" date="2019" name="ISME J.">
        <title>Isolation and characterization of a thermophilic sulfur- and iron-reducing thaumarchaeote from a terrestrial acidic hot spring.</title>
        <authorList>
            <person name="Kato S."/>
            <person name="Itoh T."/>
            <person name="Yuki M."/>
            <person name="Nagamori M."/>
            <person name="Ohnishi M."/>
            <person name="Uematsu K."/>
            <person name="Suzuki K."/>
            <person name="Takashina T."/>
            <person name="Ohkuma M."/>
        </authorList>
    </citation>
    <scope>NUCLEOTIDE SEQUENCE [LARGE SCALE GENOMIC DNA]</scope>
    <source>
        <strain evidence="2 3">NAS-02</strain>
    </source>
</reference>
<dbReference type="SUPFAM" id="SSF111126">
    <property type="entry name" value="Ligand-binding domain in the NO signalling and Golgi transport"/>
    <property type="match status" value="1"/>
</dbReference>